<dbReference type="VEuPathDB" id="FungiDB:SOCG_02346"/>
<dbReference type="AlphaFoldDB" id="S9R9M4"/>
<dbReference type="Proteomes" id="UP000016088">
    <property type="component" value="Unassembled WGS sequence"/>
</dbReference>
<evidence type="ECO:0000313" key="2">
    <source>
        <dbReference type="Proteomes" id="UP000016088"/>
    </source>
</evidence>
<name>S9R9M4_SCHOY</name>
<sequence>MIQKAEPNLQQVNTSQQVTKLCYLCKFHKPCASDSPYSAYHILDNLSRQKHFDWISFITPQRQSLTSRVQGMTAYVRLFSGVSS</sequence>
<dbReference type="EMBL" id="KE503206">
    <property type="protein sequence ID" value="EPX74865.1"/>
    <property type="molecule type" value="Genomic_DNA"/>
</dbReference>
<dbReference type="HOGENOM" id="CLU_2528752_0_0_1"/>
<accession>S9R9M4</accession>
<evidence type="ECO:0000313" key="1">
    <source>
        <dbReference type="EMBL" id="EPX74865.1"/>
    </source>
</evidence>
<gene>
    <name evidence="1" type="ORF">SOCG_02346</name>
</gene>
<proteinExistence type="predicted"/>
<reference evidence="1 2" key="1">
    <citation type="journal article" date="2011" name="Science">
        <title>Comparative functional genomics of the fission yeasts.</title>
        <authorList>
            <person name="Rhind N."/>
            <person name="Chen Z."/>
            <person name="Yassour M."/>
            <person name="Thompson D.A."/>
            <person name="Haas B.J."/>
            <person name="Habib N."/>
            <person name="Wapinski I."/>
            <person name="Roy S."/>
            <person name="Lin M.F."/>
            <person name="Heiman D.I."/>
            <person name="Young S.K."/>
            <person name="Furuya K."/>
            <person name="Guo Y."/>
            <person name="Pidoux A."/>
            <person name="Chen H.M."/>
            <person name="Robbertse B."/>
            <person name="Goldberg J.M."/>
            <person name="Aoki K."/>
            <person name="Bayne E.H."/>
            <person name="Berlin A.M."/>
            <person name="Desjardins C.A."/>
            <person name="Dobbs E."/>
            <person name="Dukaj L."/>
            <person name="Fan L."/>
            <person name="FitzGerald M.G."/>
            <person name="French C."/>
            <person name="Gujja S."/>
            <person name="Hansen K."/>
            <person name="Keifenheim D."/>
            <person name="Levin J.Z."/>
            <person name="Mosher R.A."/>
            <person name="Mueller C.A."/>
            <person name="Pfiffner J."/>
            <person name="Priest M."/>
            <person name="Russ C."/>
            <person name="Smialowska A."/>
            <person name="Swoboda P."/>
            <person name="Sykes S.M."/>
            <person name="Vaughn M."/>
            <person name="Vengrova S."/>
            <person name="Yoder R."/>
            <person name="Zeng Q."/>
            <person name="Allshire R."/>
            <person name="Baulcombe D."/>
            <person name="Birren B.W."/>
            <person name="Brown W."/>
            <person name="Ekwall K."/>
            <person name="Kellis M."/>
            <person name="Leatherwood J."/>
            <person name="Levin H."/>
            <person name="Margalit H."/>
            <person name="Martienssen R."/>
            <person name="Nieduszynski C.A."/>
            <person name="Spatafora J.W."/>
            <person name="Friedman N."/>
            <person name="Dalgaard J.Z."/>
            <person name="Baumann P."/>
            <person name="Niki H."/>
            <person name="Regev A."/>
            <person name="Nusbaum C."/>
        </authorList>
    </citation>
    <scope>NUCLEOTIDE SEQUENCE [LARGE SCALE GENOMIC DNA]</scope>
    <source>
        <strain evidence="2">yFS286</strain>
    </source>
</reference>
<keyword evidence="2" id="KW-1185">Reference proteome</keyword>
<organism evidence="1 2">
    <name type="scientific">Schizosaccharomyces octosporus (strain yFS286)</name>
    <name type="common">Fission yeast</name>
    <name type="synonym">Octosporomyces octosporus</name>
    <dbReference type="NCBI Taxonomy" id="483514"/>
    <lineage>
        <taxon>Eukaryota</taxon>
        <taxon>Fungi</taxon>
        <taxon>Dikarya</taxon>
        <taxon>Ascomycota</taxon>
        <taxon>Taphrinomycotina</taxon>
        <taxon>Schizosaccharomycetes</taxon>
        <taxon>Schizosaccharomycetales</taxon>
        <taxon>Schizosaccharomycetaceae</taxon>
        <taxon>Schizosaccharomyces</taxon>
    </lineage>
</organism>
<dbReference type="RefSeq" id="XP_013016293.1">
    <property type="nucleotide sequence ID" value="XM_013160839.1"/>
</dbReference>
<protein>
    <submittedName>
        <fullName evidence="1">Uncharacterized protein</fullName>
    </submittedName>
</protein>
<dbReference type="GeneID" id="25031323"/>